<dbReference type="PIRSF" id="PIRSF005902">
    <property type="entry name" value="DNase_TatD"/>
    <property type="match status" value="1"/>
</dbReference>
<feature type="binding site" evidence="1">
    <location>
        <position position="72"/>
    </location>
    <ligand>
        <name>a divalent metal cation</name>
        <dbReference type="ChEBI" id="CHEBI:60240"/>
        <label>1</label>
    </ligand>
</feature>
<evidence type="ECO:0000313" key="3">
    <source>
        <dbReference type="Proteomes" id="UP000824023"/>
    </source>
</evidence>
<dbReference type="SUPFAM" id="SSF51556">
    <property type="entry name" value="Metallo-dependent hydrolases"/>
    <property type="match status" value="1"/>
</dbReference>
<keyword evidence="2" id="KW-0378">Hydrolase</keyword>
<dbReference type="InterPro" id="IPR001130">
    <property type="entry name" value="TatD-like"/>
</dbReference>
<dbReference type="EMBL" id="DXCK01000073">
    <property type="protein sequence ID" value="HIZ01673.1"/>
    <property type="molecule type" value="Genomic_DNA"/>
</dbReference>
<reference evidence="2" key="2">
    <citation type="submission" date="2021-04" db="EMBL/GenBank/DDBJ databases">
        <authorList>
            <person name="Gilroy R."/>
        </authorList>
    </citation>
    <scope>NUCLEOTIDE SEQUENCE</scope>
    <source>
        <strain evidence="2">ChiHjej12B11-24981</strain>
    </source>
</reference>
<evidence type="ECO:0000256" key="1">
    <source>
        <dbReference type="PIRSR" id="PIRSR005902-1"/>
    </source>
</evidence>
<feature type="binding site" evidence="1">
    <location>
        <position position="107"/>
    </location>
    <ligand>
        <name>a divalent metal cation</name>
        <dbReference type="ChEBI" id="CHEBI:60240"/>
        <label>2</label>
    </ligand>
</feature>
<dbReference type="AlphaFoldDB" id="A0A9D2CX99"/>
<feature type="binding site" evidence="1">
    <location>
        <position position="131"/>
    </location>
    <ligand>
        <name>a divalent metal cation</name>
        <dbReference type="ChEBI" id="CHEBI:60240"/>
        <label>2</label>
    </ligand>
</feature>
<proteinExistence type="predicted"/>
<evidence type="ECO:0000313" key="2">
    <source>
        <dbReference type="EMBL" id="HIZ01673.1"/>
    </source>
</evidence>
<reference evidence="2" key="1">
    <citation type="journal article" date="2021" name="PeerJ">
        <title>Extensive microbial diversity within the chicken gut microbiome revealed by metagenomics and culture.</title>
        <authorList>
            <person name="Gilroy R."/>
            <person name="Ravi A."/>
            <person name="Getino M."/>
            <person name="Pursley I."/>
            <person name="Horton D.L."/>
            <person name="Alikhan N.F."/>
            <person name="Baker D."/>
            <person name="Gharbi K."/>
            <person name="Hall N."/>
            <person name="Watson M."/>
            <person name="Adriaenssens E.M."/>
            <person name="Foster-Nyarko E."/>
            <person name="Jarju S."/>
            <person name="Secka A."/>
            <person name="Antonio M."/>
            <person name="Oren A."/>
            <person name="Chaudhuri R.R."/>
            <person name="La Ragione R."/>
            <person name="Hildebrand F."/>
            <person name="Pallen M.J."/>
        </authorList>
    </citation>
    <scope>NUCLEOTIDE SEQUENCE</scope>
    <source>
        <strain evidence="2">ChiHjej12B11-24981</strain>
    </source>
</reference>
<dbReference type="GO" id="GO:0046872">
    <property type="term" value="F:metal ion binding"/>
    <property type="evidence" value="ECO:0007669"/>
    <property type="project" value="UniProtKB-KW"/>
</dbReference>
<gene>
    <name evidence="2" type="ORF">H9819_05375</name>
</gene>
<dbReference type="GO" id="GO:0005829">
    <property type="term" value="C:cytosol"/>
    <property type="evidence" value="ECO:0007669"/>
    <property type="project" value="TreeGrafter"/>
</dbReference>
<accession>A0A9D2CX99</accession>
<dbReference type="Pfam" id="PF01026">
    <property type="entry name" value="TatD_DNase"/>
    <property type="match status" value="1"/>
</dbReference>
<sequence length="212" mass="23666">MLAFPDIHTHHAAPLSGFSIVSSSPEHFIPQEGRYYSVGLHPWALSAEYPSEADWEQLSHLVCLPQVLAVGEAGLDKLATAPLSLQETVFERQARLADETGKPLVIHLVKAVDELLRLRRSLSPRVPWVIHGFRGKAQLAQTLLRHGFYLSLGEHFHEATLMAIPLSRLFLETDESSLPIMDLYARAARILRMSPEDLSEAVYANVQSVFLP</sequence>
<keyword evidence="1" id="KW-0479">Metal-binding</keyword>
<dbReference type="GO" id="GO:0016788">
    <property type="term" value="F:hydrolase activity, acting on ester bonds"/>
    <property type="evidence" value="ECO:0007669"/>
    <property type="project" value="InterPro"/>
</dbReference>
<protein>
    <submittedName>
        <fullName evidence="2">TatD family hydrolase</fullName>
    </submittedName>
</protein>
<name>A0A9D2CX99_9BACE</name>
<comment type="caution">
    <text evidence="2">The sequence shown here is derived from an EMBL/GenBank/DDBJ whole genome shotgun (WGS) entry which is preliminary data.</text>
</comment>
<dbReference type="InterPro" id="IPR032466">
    <property type="entry name" value="Metal_Hydrolase"/>
</dbReference>
<dbReference type="Proteomes" id="UP000824023">
    <property type="component" value="Unassembled WGS sequence"/>
</dbReference>
<dbReference type="PANTHER" id="PTHR46124">
    <property type="entry name" value="D-AMINOACYL-TRNA DEACYLASE"/>
    <property type="match status" value="1"/>
</dbReference>
<dbReference type="Gene3D" id="3.20.20.140">
    <property type="entry name" value="Metal-dependent hydrolases"/>
    <property type="match status" value="1"/>
</dbReference>
<organism evidence="2 3">
    <name type="scientific">Candidatus Bacteroides merdipullorum</name>
    <dbReference type="NCBI Taxonomy" id="2838474"/>
    <lineage>
        <taxon>Bacteria</taxon>
        <taxon>Pseudomonadati</taxon>
        <taxon>Bacteroidota</taxon>
        <taxon>Bacteroidia</taxon>
        <taxon>Bacteroidales</taxon>
        <taxon>Bacteroidaceae</taxon>
        <taxon>Bacteroides</taxon>
    </lineage>
</organism>
<feature type="binding site" evidence="1">
    <location>
        <position position="174"/>
    </location>
    <ligand>
        <name>a divalent metal cation</name>
        <dbReference type="ChEBI" id="CHEBI:60240"/>
        <label>1</label>
    </ligand>
</feature>
<dbReference type="PANTHER" id="PTHR46124:SF3">
    <property type="entry name" value="HYDROLASE"/>
    <property type="match status" value="1"/>
</dbReference>